<protein>
    <submittedName>
        <fullName evidence="2">DUF3141 domain-containing protein</fullName>
    </submittedName>
</protein>
<dbReference type="PANTHER" id="PTHR36837:SF2">
    <property type="entry name" value="POLY(3-HYDROXYALKANOATE) POLYMERASE SUBUNIT PHAC"/>
    <property type="match status" value="1"/>
</dbReference>
<dbReference type="InterPro" id="IPR051321">
    <property type="entry name" value="PHA/PHB_synthase"/>
</dbReference>
<dbReference type="Proteomes" id="UP001196565">
    <property type="component" value="Unassembled WGS sequence"/>
</dbReference>
<dbReference type="EMBL" id="JAHYBZ010000007">
    <property type="protein sequence ID" value="MBW6400034.1"/>
    <property type="molecule type" value="Genomic_DNA"/>
</dbReference>
<reference evidence="2 3" key="1">
    <citation type="submission" date="2021-07" db="EMBL/GenBank/DDBJ databases">
        <authorList>
            <person name="So Y."/>
        </authorList>
    </citation>
    <scope>NUCLEOTIDE SEQUENCE [LARGE SCALE GENOMIC DNA]</scope>
    <source>
        <strain evidence="2 3">HJA6</strain>
    </source>
</reference>
<comment type="caution">
    <text evidence="2">The sequence shown here is derived from an EMBL/GenBank/DDBJ whole genome shotgun (WGS) entry which is preliminary data.</text>
</comment>
<sequence>MDMLTRLAKAATPGPKAIEGLGLERKGGAMKQRLGEAAALGQSLGGLSAAHLQTLSRTYGGSGRQIGETFQEIWGDAKAPAETMQAFGDYLTDAAQRSVLFLDVMRQVGNTSVERARDGGDPVLVYEYAMITDGRSFDRPVNYALVHILPPAGVEVDPTLRPYIIIDPRAGHGAGIGGFKSDSQVGVALAHGHSVYFTIFFQQPEPGQTLADVCAAEGRFVRDVALRHPNAPRPVVIGNCQGGWAAMLLAASNPHVTGPVVINGAPMSYWAGVRGKNPMRYLGGMVGGALPALLMSDLGNGKFDGANLVLNFEAGNPGNTWWGKYYNVFANADTEAERFIGFERWWSTFFFMNEAEIRWIVENLFIGNKLQHGNAVLGRRGAIDLKQIRAPIIVFASKGDDITPPQQALNWIPKVYGNEREIRARGQRIIYMVHDSIGHLGIFVSAKVATKEHDQIVNTLGMIEALAPGLYEMRIEQQIGEGIDARFVVSFQERTIADLRALDDGDTDESPFALVDRVSRVGVDLYELTARPFVQAMVTPASADMMVQMNPMRLRRRVLSDANPVMPAVGTLADQVRAARKPVARTNPFFRTEKLFASMVEQTMTFWSDVRSAQQELAFFSIYGNPFLRALSQGRGQDDQASQTNPNFGETLYEMPDVEAALQKIGQGGFAEAVIRMLVLMARSRGAVRESRLHRSNEILHSTPPFDTMDEAHRTQIIHQQTLAVDFEPEAAILALPALLPNAEDRVRALRLVEDIAGDPAEMSEPTVRMLARLREILAVAKDGPKDEEPAEEKAAEEKPKASRARPQRVPGE</sequence>
<feature type="compositionally biased region" description="Basic and acidic residues" evidence="1">
    <location>
        <begin position="783"/>
        <end position="801"/>
    </location>
</feature>
<dbReference type="InterPro" id="IPR029058">
    <property type="entry name" value="AB_hydrolase_fold"/>
</dbReference>
<keyword evidence="3" id="KW-1185">Reference proteome</keyword>
<dbReference type="SUPFAM" id="SSF53474">
    <property type="entry name" value="alpha/beta-Hydrolases"/>
    <property type="match status" value="1"/>
</dbReference>
<accession>A0ABS7ACJ5</accession>
<dbReference type="PANTHER" id="PTHR36837">
    <property type="entry name" value="POLY(3-HYDROXYALKANOATE) POLYMERASE SUBUNIT PHAC"/>
    <property type="match status" value="1"/>
</dbReference>
<dbReference type="InterPro" id="IPR024501">
    <property type="entry name" value="DUF3141"/>
</dbReference>
<evidence type="ECO:0000256" key="1">
    <source>
        <dbReference type="SAM" id="MobiDB-lite"/>
    </source>
</evidence>
<feature type="region of interest" description="Disordered" evidence="1">
    <location>
        <begin position="781"/>
        <end position="813"/>
    </location>
</feature>
<organism evidence="2 3">
    <name type="scientific">Roseomonas alba</name>
    <dbReference type="NCBI Taxonomy" id="2846776"/>
    <lineage>
        <taxon>Bacteria</taxon>
        <taxon>Pseudomonadati</taxon>
        <taxon>Pseudomonadota</taxon>
        <taxon>Alphaproteobacteria</taxon>
        <taxon>Acetobacterales</taxon>
        <taxon>Roseomonadaceae</taxon>
        <taxon>Roseomonas</taxon>
    </lineage>
</organism>
<dbReference type="Gene3D" id="3.40.50.1820">
    <property type="entry name" value="alpha/beta hydrolase"/>
    <property type="match status" value="1"/>
</dbReference>
<evidence type="ECO:0000313" key="2">
    <source>
        <dbReference type="EMBL" id="MBW6400034.1"/>
    </source>
</evidence>
<name>A0ABS7ACJ5_9PROT</name>
<dbReference type="Pfam" id="PF11339">
    <property type="entry name" value="DUF3141"/>
    <property type="match status" value="1"/>
</dbReference>
<gene>
    <name evidence="2" type="ORF">KPL78_19395</name>
</gene>
<evidence type="ECO:0000313" key="3">
    <source>
        <dbReference type="Proteomes" id="UP001196565"/>
    </source>
</evidence>
<proteinExistence type="predicted"/>